<name>A0A2I1KRC6_9ACTO</name>
<comment type="caution">
    <text evidence="2">The sequence shown here is derived from an EMBL/GenBank/DDBJ whole genome shotgun (WGS) entry which is preliminary data.</text>
</comment>
<gene>
    <name evidence="2" type="ORF">CYJ26_08895</name>
</gene>
<dbReference type="RefSeq" id="WP_034234881.1">
    <property type="nucleotide sequence ID" value="NZ_JAHAIH010000016.1"/>
</dbReference>
<evidence type="ECO:0000313" key="3">
    <source>
        <dbReference type="Proteomes" id="UP000234778"/>
    </source>
</evidence>
<accession>A0A2I1KRC6</accession>
<keyword evidence="1" id="KW-0175">Coiled coil</keyword>
<dbReference type="AlphaFoldDB" id="A0A2I1KRC6"/>
<dbReference type="EMBL" id="PKHA01000010">
    <property type="protein sequence ID" value="PKY98176.1"/>
    <property type="molecule type" value="Genomic_DNA"/>
</dbReference>
<proteinExistence type="predicted"/>
<protein>
    <submittedName>
        <fullName evidence="2">Uncharacterized protein</fullName>
    </submittedName>
</protein>
<feature type="coiled-coil region" evidence="1">
    <location>
        <begin position="175"/>
        <end position="209"/>
    </location>
</feature>
<dbReference type="Proteomes" id="UP000234778">
    <property type="component" value="Unassembled WGS sequence"/>
</dbReference>
<dbReference type="GeneID" id="81709050"/>
<dbReference type="Gene3D" id="6.10.140.1430">
    <property type="match status" value="1"/>
</dbReference>
<sequence length="209" mass="22685">MAFKKKIEKNLDTDQLRAEAAAFAENVAEQAERAAEWVAPHVVKARKDLARVAAGAQERLEPAYTEARTRVVEDYLPRAQRAASAAQAAAQAPGTVTERAQRAAEAARLAAVEAPKPRKSHRFLKCLGWTTLAAGAAAAAYVVWRRSQPVEDPWAEEYWADSDDFDAAEAVQDVKDQATEVAEAAADKAEELKDKAADAVEDLKDAVED</sequence>
<reference evidence="2 3" key="1">
    <citation type="submission" date="2017-12" db="EMBL/GenBank/DDBJ databases">
        <title>Phylogenetic diversity of female urinary microbiome.</title>
        <authorList>
            <person name="Thomas-White K."/>
            <person name="Wolfe A.J."/>
        </authorList>
    </citation>
    <scope>NUCLEOTIDE SEQUENCE [LARGE SCALE GENOMIC DNA]</scope>
    <source>
        <strain evidence="2 3">UMB0319</strain>
    </source>
</reference>
<evidence type="ECO:0000256" key="1">
    <source>
        <dbReference type="SAM" id="Coils"/>
    </source>
</evidence>
<evidence type="ECO:0000313" key="2">
    <source>
        <dbReference type="EMBL" id="PKY98176.1"/>
    </source>
</evidence>
<organism evidence="2 3">
    <name type="scientific">Actinomyces urogenitalis</name>
    <dbReference type="NCBI Taxonomy" id="103621"/>
    <lineage>
        <taxon>Bacteria</taxon>
        <taxon>Bacillati</taxon>
        <taxon>Actinomycetota</taxon>
        <taxon>Actinomycetes</taxon>
        <taxon>Actinomycetales</taxon>
        <taxon>Actinomycetaceae</taxon>
        <taxon>Actinomyces</taxon>
    </lineage>
</organism>